<protein>
    <submittedName>
        <fullName evidence="4">Helix-turn-helix domain-containing protein</fullName>
    </submittedName>
</protein>
<organism evidence="4 5">
    <name type="scientific">Enorma phocaeensis</name>
    <dbReference type="NCBI Taxonomy" id="1871019"/>
    <lineage>
        <taxon>Bacteria</taxon>
        <taxon>Bacillati</taxon>
        <taxon>Actinomycetota</taxon>
        <taxon>Coriobacteriia</taxon>
        <taxon>Coriobacteriales</taxon>
        <taxon>Coriobacteriaceae</taxon>
        <taxon>Enorma</taxon>
    </lineage>
</organism>
<keyword evidence="2" id="KW-0472">Membrane</keyword>
<evidence type="ECO:0000313" key="5">
    <source>
        <dbReference type="Proteomes" id="UP000753256"/>
    </source>
</evidence>
<feature type="transmembrane region" description="Helical" evidence="2">
    <location>
        <begin position="184"/>
        <end position="203"/>
    </location>
</feature>
<dbReference type="EMBL" id="DYUZ01000033">
    <property type="protein sequence ID" value="HJG38017.1"/>
    <property type="molecule type" value="Genomic_DNA"/>
</dbReference>
<dbReference type="Gene3D" id="1.10.260.40">
    <property type="entry name" value="lambda repressor-like DNA-binding domains"/>
    <property type="match status" value="1"/>
</dbReference>
<keyword evidence="2" id="KW-1133">Transmembrane helix</keyword>
<feature type="transmembrane region" description="Helical" evidence="2">
    <location>
        <begin position="103"/>
        <end position="121"/>
    </location>
</feature>
<dbReference type="SUPFAM" id="SSF47413">
    <property type="entry name" value="lambda repressor-like DNA-binding domains"/>
    <property type="match status" value="1"/>
</dbReference>
<dbReference type="GO" id="GO:0003677">
    <property type="term" value="F:DNA binding"/>
    <property type="evidence" value="ECO:0007669"/>
    <property type="project" value="UniProtKB-KW"/>
</dbReference>
<dbReference type="PANTHER" id="PTHR46558">
    <property type="entry name" value="TRACRIPTIONAL REGULATORY PROTEIN-RELATED-RELATED"/>
    <property type="match status" value="1"/>
</dbReference>
<evidence type="ECO:0000256" key="2">
    <source>
        <dbReference type="SAM" id="Phobius"/>
    </source>
</evidence>
<reference evidence="4" key="1">
    <citation type="journal article" date="2021" name="PeerJ">
        <title>Extensive microbial diversity within the chicken gut microbiome revealed by metagenomics and culture.</title>
        <authorList>
            <person name="Gilroy R."/>
            <person name="Ravi A."/>
            <person name="Getino M."/>
            <person name="Pursley I."/>
            <person name="Horton D.L."/>
            <person name="Alikhan N.F."/>
            <person name="Baker D."/>
            <person name="Gharbi K."/>
            <person name="Hall N."/>
            <person name="Watson M."/>
            <person name="Adriaenssens E.M."/>
            <person name="Foster-Nyarko E."/>
            <person name="Jarju S."/>
            <person name="Secka A."/>
            <person name="Antonio M."/>
            <person name="Oren A."/>
            <person name="Chaudhuri R.R."/>
            <person name="La Ragione R."/>
            <person name="Hildebrand F."/>
            <person name="Pallen M.J."/>
        </authorList>
    </citation>
    <scope>NUCLEOTIDE SEQUENCE</scope>
    <source>
        <strain evidence="4">ChiHjej13B12-9602</strain>
    </source>
</reference>
<dbReference type="Pfam" id="PF01381">
    <property type="entry name" value="HTH_3"/>
    <property type="match status" value="1"/>
</dbReference>
<gene>
    <name evidence="4" type="ORF">K8V70_09230</name>
</gene>
<feature type="transmembrane region" description="Helical" evidence="2">
    <location>
        <begin position="133"/>
        <end position="153"/>
    </location>
</feature>
<dbReference type="AlphaFoldDB" id="A0A921IXT0"/>
<feature type="transmembrane region" description="Helical" evidence="2">
    <location>
        <begin position="209"/>
        <end position="228"/>
    </location>
</feature>
<proteinExistence type="predicted"/>
<dbReference type="CDD" id="cd00093">
    <property type="entry name" value="HTH_XRE"/>
    <property type="match status" value="1"/>
</dbReference>
<keyword evidence="2" id="KW-0812">Transmembrane</keyword>
<evidence type="ECO:0000256" key="1">
    <source>
        <dbReference type="ARBA" id="ARBA00023125"/>
    </source>
</evidence>
<dbReference type="PANTHER" id="PTHR46558:SF4">
    <property type="entry name" value="DNA-BIDING PHAGE PROTEIN"/>
    <property type="match status" value="1"/>
</dbReference>
<keyword evidence="1" id="KW-0238">DNA-binding</keyword>
<dbReference type="SMART" id="SM00530">
    <property type="entry name" value="HTH_XRE"/>
    <property type="match status" value="1"/>
</dbReference>
<reference evidence="4" key="2">
    <citation type="submission" date="2021-09" db="EMBL/GenBank/DDBJ databases">
        <authorList>
            <person name="Gilroy R."/>
        </authorList>
    </citation>
    <scope>NUCLEOTIDE SEQUENCE</scope>
    <source>
        <strain evidence="4">ChiHjej13B12-9602</strain>
    </source>
</reference>
<sequence length="349" mass="38793">MSFRDNLQHLRATRNMTQEQLAMLLGVSRQSVTKWEAEKSYPEMDKLLKMCQIFECSLDDLVQGDLTKREPETRNASVPAGLPADICGYDEHQRMMAWKVSSGVAAILAFTGFGFLVEGRFAFTPNGDTDLPVIALILVGIFIGLALCIPAGLEHGAFQKAHPFIEDFYTEEDRLRARKNMARATTAGIGLIFIGVICIMAWGEHRDTEQLGLCLLMLFIAAGAWLIVRYGMLFGRTNVAEYNKSVADDLELDEIANAQLDEAKREKLLERKRKNNKLGAVCATIMIIATIIGLGLLFWPVFSSSNPAGFEPEGTSAMWFWVAWPVGGMICFIVSILWEAFSKDEGYSA</sequence>
<comment type="caution">
    <text evidence="4">The sequence shown here is derived from an EMBL/GenBank/DDBJ whole genome shotgun (WGS) entry which is preliminary data.</text>
</comment>
<dbReference type="InterPro" id="IPR001387">
    <property type="entry name" value="Cro/C1-type_HTH"/>
</dbReference>
<evidence type="ECO:0000259" key="3">
    <source>
        <dbReference type="PROSITE" id="PS50943"/>
    </source>
</evidence>
<dbReference type="InterPro" id="IPR010982">
    <property type="entry name" value="Lambda_DNA-bd_dom_sf"/>
</dbReference>
<feature type="transmembrane region" description="Helical" evidence="2">
    <location>
        <begin position="278"/>
        <end position="299"/>
    </location>
</feature>
<accession>A0A921IXT0</accession>
<evidence type="ECO:0000313" key="4">
    <source>
        <dbReference type="EMBL" id="HJG38017.1"/>
    </source>
</evidence>
<dbReference type="RefSeq" id="WP_273191149.1">
    <property type="nucleotide sequence ID" value="NZ_DYUZ01000033.1"/>
</dbReference>
<dbReference type="Proteomes" id="UP000753256">
    <property type="component" value="Unassembled WGS sequence"/>
</dbReference>
<feature type="transmembrane region" description="Helical" evidence="2">
    <location>
        <begin position="319"/>
        <end position="341"/>
    </location>
</feature>
<dbReference type="PROSITE" id="PS50943">
    <property type="entry name" value="HTH_CROC1"/>
    <property type="match status" value="1"/>
</dbReference>
<feature type="domain" description="HTH cro/C1-type" evidence="3">
    <location>
        <begin position="7"/>
        <end position="61"/>
    </location>
</feature>
<name>A0A921IXT0_9ACTN</name>